<keyword evidence="4 6" id="KW-1133">Transmembrane helix</keyword>
<keyword evidence="3 6" id="KW-0812">Transmembrane</keyword>
<evidence type="ECO:0000313" key="8">
    <source>
        <dbReference type="Proteomes" id="UP001224926"/>
    </source>
</evidence>
<sequence length="358" mass="37502">MDARTTFFALLVSILAGVAALLVRPLLEYVLGACLLAVVLRPAYERLAPRLGERLAALALTAFVIVAGLVPLALVSLVVVRTTASTLENVSIEGVTAYGSEMARTELGIEAESVAVVESALQARVQEMVSNVVDVTLEQSVWLLSTAVDVAIGTVAFVFLLYYLLVDGPALLAWLRRTVPLESAVLDELFAEVHTVTWAVLRSHVLVAVVQGTLGGIGLALLGVPSATVLAVVLLFASFLPTVGVWLVWGPVTIAHATADGPASGAVLLGYGLVVLAVADYYLRSILVDRRSGLHPALALLGVIGGVSLFGIVGLFAGPVILGAFGAALRVANRRLEPVSTESGTEIERESPIVETER</sequence>
<gene>
    <name evidence="7" type="ORF">NP511_17105</name>
</gene>
<accession>A0AAF0P9R5</accession>
<comment type="subcellular location">
    <subcellularLocation>
        <location evidence="1">Membrane</location>
        <topology evidence="1">Multi-pass membrane protein</topology>
    </subcellularLocation>
</comment>
<dbReference type="AlphaFoldDB" id="A0AAF0P9R5"/>
<protein>
    <submittedName>
        <fullName evidence="7">AI-2E family transporter</fullName>
    </submittedName>
</protein>
<keyword evidence="5 6" id="KW-0472">Membrane</keyword>
<feature type="transmembrane region" description="Helical" evidence="6">
    <location>
        <begin position="261"/>
        <end position="279"/>
    </location>
</feature>
<comment type="similarity">
    <text evidence="2">Belongs to the autoinducer-2 exporter (AI-2E) (TC 2.A.86) family.</text>
</comment>
<dbReference type="Pfam" id="PF01594">
    <property type="entry name" value="AI-2E_transport"/>
    <property type="match status" value="1"/>
</dbReference>
<feature type="transmembrane region" description="Helical" evidence="6">
    <location>
        <begin position="141"/>
        <end position="166"/>
    </location>
</feature>
<dbReference type="GO" id="GO:0016020">
    <property type="term" value="C:membrane"/>
    <property type="evidence" value="ECO:0007669"/>
    <property type="project" value="UniProtKB-SubCell"/>
</dbReference>
<dbReference type="PANTHER" id="PTHR21716">
    <property type="entry name" value="TRANSMEMBRANE PROTEIN"/>
    <property type="match status" value="1"/>
</dbReference>
<feature type="transmembrane region" description="Helical" evidence="6">
    <location>
        <begin position="56"/>
        <end position="80"/>
    </location>
</feature>
<evidence type="ECO:0000256" key="5">
    <source>
        <dbReference type="ARBA" id="ARBA00023136"/>
    </source>
</evidence>
<evidence type="ECO:0000256" key="6">
    <source>
        <dbReference type="SAM" id="Phobius"/>
    </source>
</evidence>
<dbReference type="GeneID" id="84215696"/>
<dbReference type="RefSeq" id="WP_049966424.1">
    <property type="nucleotide sequence ID" value="NZ_CP101873.1"/>
</dbReference>
<proteinExistence type="inferred from homology"/>
<dbReference type="GeneID" id="39864179"/>
<dbReference type="PANTHER" id="PTHR21716:SF4">
    <property type="entry name" value="TRANSMEMBRANE PROTEIN 245"/>
    <property type="match status" value="1"/>
</dbReference>
<evidence type="ECO:0000256" key="2">
    <source>
        <dbReference type="ARBA" id="ARBA00009773"/>
    </source>
</evidence>
<evidence type="ECO:0000256" key="1">
    <source>
        <dbReference type="ARBA" id="ARBA00004141"/>
    </source>
</evidence>
<dbReference type="InterPro" id="IPR002549">
    <property type="entry name" value="AI-2E-like"/>
</dbReference>
<reference evidence="7 8" key="1">
    <citation type="submission" date="2022-07" db="EMBL/GenBank/DDBJ databases">
        <title>Two temperate virus in Haloterrigena jeotgali A29.</title>
        <authorList>
            <person name="Deng X."/>
        </authorList>
    </citation>
    <scope>NUCLEOTIDE SEQUENCE [LARGE SCALE GENOMIC DNA]</scope>
    <source>
        <strain evidence="7 8">A29</strain>
    </source>
</reference>
<evidence type="ECO:0000256" key="4">
    <source>
        <dbReference type="ARBA" id="ARBA00022989"/>
    </source>
</evidence>
<organism evidence="7 8">
    <name type="scientific">Natrinema thermotolerans</name>
    <dbReference type="NCBI Taxonomy" id="121872"/>
    <lineage>
        <taxon>Archaea</taxon>
        <taxon>Methanobacteriati</taxon>
        <taxon>Methanobacteriota</taxon>
        <taxon>Stenosarchaea group</taxon>
        <taxon>Halobacteria</taxon>
        <taxon>Halobacteriales</taxon>
        <taxon>Natrialbaceae</taxon>
        <taxon>Natrinema</taxon>
    </lineage>
</organism>
<evidence type="ECO:0000256" key="3">
    <source>
        <dbReference type="ARBA" id="ARBA00022692"/>
    </source>
</evidence>
<evidence type="ECO:0000313" key="7">
    <source>
        <dbReference type="EMBL" id="WMT07092.1"/>
    </source>
</evidence>
<name>A0AAF0P9R5_9EURY</name>
<keyword evidence="8" id="KW-1185">Reference proteome</keyword>
<dbReference type="Proteomes" id="UP001224926">
    <property type="component" value="Chromosome"/>
</dbReference>
<dbReference type="EMBL" id="CP101873">
    <property type="protein sequence ID" value="WMT07092.1"/>
    <property type="molecule type" value="Genomic_DNA"/>
</dbReference>
<feature type="transmembrane region" description="Helical" evidence="6">
    <location>
        <begin position="299"/>
        <end position="325"/>
    </location>
</feature>
<feature type="transmembrane region" description="Helical" evidence="6">
    <location>
        <begin position="229"/>
        <end position="249"/>
    </location>
</feature>
<feature type="transmembrane region" description="Helical" evidence="6">
    <location>
        <begin position="205"/>
        <end position="223"/>
    </location>
</feature>